<dbReference type="PROSITE" id="PS50181">
    <property type="entry name" value="FBOX"/>
    <property type="match status" value="1"/>
</dbReference>
<protein>
    <recommendedName>
        <fullName evidence="1">F-box domain-containing protein</fullName>
    </recommendedName>
</protein>
<dbReference type="InterPro" id="IPR001810">
    <property type="entry name" value="F-box_dom"/>
</dbReference>
<dbReference type="InterPro" id="IPR036047">
    <property type="entry name" value="F-box-like_dom_sf"/>
</dbReference>
<feature type="domain" description="F-box" evidence="1">
    <location>
        <begin position="44"/>
        <end position="90"/>
    </location>
</feature>
<dbReference type="SUPFAM" id="SSF81383">
    <property type="entry name" value="F-box domain"/>
    <property type="match status" value="1"/>
</dbReference>
<evidence type="ECO:0000313" key="2">
    <source>
        <dbReference type="EMBL" id="PTB39504.1"/>
    </source>
</evidence>
<keyword evidence="3" id="KW-1185">Reference proteome</keyword>
<dbReference type="AlphaFoldDB" id="A0A2T3Z3X8"/>
<accession>A0A2T3Z3X8</accession>
<gene>
    <name evidence="2" type="ORF">M441DRAFT_48659</name>
</gene>
<dbReference type="EMBL" id="KZ679264">
    <property type="protein sequence ID" value="PTB39504.1"/>
    <property type="molecule type" value="Genomic_DNA"/>
</dbReference>
<sequence length="383" mass="43946">MEDFAATPLSEISSSDLIHAFGASSQKRVPPAQPWSRIHPSSLFGIFDSLPNSTVKRILSLLDVQSLTRVARTCTAGARLMQTLPAYVDMLKHAPRILRALGQTNLLKHHSIALLTHVLRNDGRCCACKRRFGGYMFLPTADRVCRICVKSDPCFQMVPYPMLLRYGVLTHSQRYTLPVMRVHPAYFVEMLGEERFVPQYLVSIKDVGLHKMLPIRHRLDAAAQEQLFRAERRYTRGFDTTIRYPVNSHFPLKYVDSPEALQHQDFDSDPQQLYRAEGDNYPGRAYIKFPNVSSKGNTNRTERGILCLGCWHAYELLCDRANPDRVSDLCPPFMLIRDQRLINRDQLLRKGEFREHVIHCPGIQGLLEEWQQGTQRWMPGSPQ</sequence>
<dbReference type="Proteomes" id="UP000240493">
    <property type="component" value="Unassembled WGS sequence"/>
</dbReference>
<reference evidence="2 3" key="1">
    <citation type="submission" date="2016-07" db="EMBL/GenBank/DDBJ databases">
        <title>Multiple horizontal gene transfer events from other fungi enriched the ability of initially mycotrophic Trichoderma (Ascomycota) to feed on dead plant biomass.</title>
        <authorList>
            <consortium name="DOE Joint Genome Institute"/>
            <person name="Aerts A."/>
            <person name="Atanasova L."/>
            <person name="Chenthamara K."/>
            <person name="Zhang J."/>
            <person name="Grujic M."/>
            <person name="Henrissat B."/>
            <person name="Kuo A."/>
            <person name="Salamov A."/>
            <person name="Lipzen A."/>
            <person name="Labutti K."/>
            <person name="Barry K."/>
            <person name="Miao Y."/>
            <person name="Rahimi M.J."/>
            <person name="Shen Q."/>
            <person name="Grigoriev I.V."/>
            <person name="Kubicek C.P."/>
            <person name="Druzhinina I.S."/>
        </authorList>
    </citation>
    <scope>NUCLEOTIDE SEQUENCE [LARGE SCALE GENOMIC DNA]</scope>
    <source>
        <strain evidence="2 3">CBS 433.97</strain>
    </source>
</reference>
<proteinExistence type="predicted"/>
<name>A0A2T3Z3X8_TRIA4</name>
<dbReference type="STRING" id="1042311.A0A2T3Z3X8"/>
<evidence type="ECO:0000313" key="3">
    <source>
        <dbReference type="Proteomes" id="UP000240493"/>
    </source>
</evidence>
<evidence type="ECO:0000259" key="1">
    <source>
        <dbReference type="PROSITE" id="PS50181"/>
    </source>
</evidence>
<organism evidence="2 3">
    <name type="scientific">Trichoderma asperellum (strain ATCC 204424 / CBS 433.97 / NBRC 101777)</name>
    <dbReference type="NCBI Taxonomy" id="1042311"/>
    <lineage>
        <taxon>Eukaryota</taxon>
        <taxon>Fungi</taxon>
        <taxon>Dikarya</taxon>
        <taxon>Ascomycota</taxon>
        <taxon>Pezizomycotina</taxon>
        <taxon>Sordariomycetes</taxon>
        <taxon>Hypocreomycetidae</taxon>
        <taxon>Hypocreales</taxon>
        <taxon>Hypocreaceae</taxon>
        <taxon>Trichoderma</taxon>
    </lineage>
</organism>
<dbReference type="OrthoDB" id="2687876at2759"/>